<evidence type="ECO:0000313" key="2">
    <source>
        <dbReference type="EMBL" id="OQB41931.1"/>
    </source>
</evidence>
<accession>A0A1V5ZPB0</accession>
<reference evidence="2" key="1">
    <citation type="submission" date="2017-02" db="EMBL/GenBank/DDBJ databases">
        <title>Delving into the versatile metabolic prowess of the omnipresent phylum Bacteroidetes.</title>
        <authorList>
            <person name="Nobu M.K."/>
            <person name="Mei R."/>
            <person name="Narihiro T."/>
            <person name="Kuroda K."/>
            <person name="Liu W.-T."/>
        </authorList>
    </citation>
    <scope>NUCLEOTIDE SEQUENCE</scope>
    <source>
        <strain evidence="2">ADurb.Bin160</strain>
    </source>
</reference>
<comment type="caution">
    <text evidence="2">The sequence shown here is derived from an EMBL/GenBank/DDBJ whole genome shotgun (WGS) entry which is preliminary data.</text>
</comment>
<dbReference type="AlphaFoldDB" id="A0A1V5ZPB0"/>
<evidence type="ECO:0000256" key="1">
    <source>
        <dbReference type="SAM" id="MobiDB-lite"/>
    </source>
</evidence>
<feature type="region of interest" description="Disordered" evidence="1">
    <location>
        <begin position="32"/>
        <end position="78"/>
    </location>
</feature>
<proteinExistence type="predicted"/>
<gene>
    <name evidence="2" type="ORF">BWY04_00544</name>
</gene>
<name>A0A1V5ZPB0_9BACT</name>
<organism evidence="2">
    <name type="scientific">candidate division CPR1 bacterium ADurb.Bin160</name>
    <dbReference type="NCBI Taxonomy" id="1852826"/>
    <lineage>
        <taxon>Bacteria</taxon>
        <taxon>candidate division CPR1</taxon>
    </lineage>
</organism>
<dbReference type="Proteomes" id="UP000485621">
    <property type="component" value="Unassembled WGS sequence"/>
</dbReference>
<sequence>MDKIKDPNLTYDEQFPAIVELYEEYYLKLKKMSDQQQDSNPQKKQDPDPKQQNSNKTGQDPSQEQQTPDQQEQDSNQE</sequence>
<dbReference type="EMBL" id="MWDB01000008">
    <property type="protein sequence ID" value="OQB41931.1"/>
    <property type="molecule type" value="Genomic_DNA"/>
</dbReference>
<protein>
    <submittedName>
        <fullName evidence="2">Uncharacterized protein</fullName>
    </submittedName>
</protein>
<feature type="compositionally biased region" description="Low complexity" evidence="1">
    <location>
        <begin position="50"/>
        <end position="70"/>
    </location>
</feature>